<comment type="caution">
    <text evidence="1">The sequence shown here is derived from an EMBL/GenBank/DDBJ whole genome shotgun (WGS) entry which is preliminary data.</text>
</comment>
<evidence type="ECO:0000313" key="2">
    <source>
        <dbReference type="Proteomes" id="UP000018957"/>
    </source>
</evidence>
<dbReference type="OrthoDB" id="6465571at2"/>
<dbReference type="Pfam" id="PF25694">
    <property type="entry name" value="N_peptide"/>
    <property type="match status" value="1"/>
</dbReference>
<organism evidence="1 2">
    <name type="scientific">Photorhabdus khanii NC19</name>
    <dbReference type="NCBI Taxonomy" id="1004151"/>
    <lineage>
        <taxon>Bacteria</taxon>
        <taxon>Pseudomonadati</taxon>
        <taxon>Pseudomonadota</taxon>
        <taxon>Gammaproteobacteria</taxon>
        <taxon>Enterobacterales</taxon>
        <taxon>Morganellaceae</taxon>
        <taxon>Photorhabdus</taxon>
    </lineage>
</organism>
<accession>W3V5I7</accession>
<dbReference type="RefSeq" id="WP_036847862.1">
    <property type="nucleotide sequence ID" value="NZ_AYSJ01000013.1"/>
</dbReference>
<protein>
    <submittedName>
        <fullName evidence="1">Uncharacterized protein</fullName>
    </submittedName>
</protein>
<evidence type="ECO:0000313" key="1">
    <source>
        <dbReference type="EMBL" id="ETS31097.1"/>
    </source>
</evidence>
<reference evidence="1 2" key="1">
    <citation type="submission" date="2013-11" db="EMBL/GenBank/DDBJ databases">
        <title>Elucidation of the Photorhabdus temperata genome and generation of transposon mutant library to identify motility mutants.</title>
        <authorList>
            <person name="Hurst S.G.IV."/>
            <person name="Micheals B."/>
            <person name="Abebe-Akele F."/>
            <person name="Rowedder H."/>
            <person name="Bullock H."/>
            <person name="Jackobeck R."/>
            <person name="Janicki E."/>
            <person name="Tisa L.S."/>
        </authorList>
    </citation>
    <scope>NUCLEOTIDE SEQUENCE [LARGE SCALE GENOMIC DNA]</scope>
    <source>
        <strain evidence="1 2">NC19</strain>
    </source>
</reference>
<dbReference type="EMBL" id="AYSJ01000013">
    <property type="protein sequence ID" value="ETS31097.1"/>
    <property type="molecule type" value="Genomic_DNA"/>
</dbReference>
<dbReference type="PATRIC" id="fig|1004151.3.peg.3140"/>
<dbReference type="InterPro" id="IPR057902">
    <property type="entry name" value="N_peptide"/>
</dbReference>
<proteinExistence type="predicted"/>
<dbReference type="Proteomes" id="UP000018957">
    <property type="component" value="Unassembled WGS sequence"/>
</dbReference>
<gene>
    <name evidence="1" type="ORF">PTE_03049</name>
</gene>
<name>W3V5I7_9GAMM</name>
<dbReference type="AlphaFoldDB" id="W3V5I7"/>
<sequence>MKCYAYNNAAKRRRDSRQALTEAYNQTNGINPDKEVKPVRPVLTIKRTAMNRVDKAVSVKTTSVIDSINNCLMPNVFIYSVGKKSSKSITARG</sequence>
<keyword evidence="2" id="KW-1185">Reference proteome</keyword>